<reference evidence="1" key="1">
    <citation type="submission" date="2023-06" db="EMBL/GenBank/DDBJ databases">
        <title>Robiginitalea aurantiacus sp. nov. and Algoriphagus sediminis sp. nov., isolated from coastal sediment.</title>
        <authorList>
            <person name="Zhou Z.Y."/>
            <person name="An J."/>
            <person name="Jia Y.W."/>
            <person name="Du Z.J."/>
        </authorList>
    </citation>
    <scope>NUCLEOTIDE SEQUENCE</scope>
    <source>
        <strain evidence="1">M39</strain>
    </source>
</reference>
<organism evidence="1 2">
    <name type="scientific">Robiginitalea aurantiaca</name>
    <dbReference type="NCBI Taxonomy" id="3056915"/>
    <lineage>
        <taxon>Bacteria</taxon>
        <taxon>Pseudomonadati</taxon>
        <taxon>Bacteroidota</taxon>
        <taxon>Flavobacteriia</taxon>
        <taxon>Flavobacteriales</taxon>
        <taxon>Flavobacteriaceae</taxon>
        <taxon>Robiginitalea</taxon>
    </lineage>
</organism>
<proteinExistence type="predicted"/>
<evidence type="ECO:0000313" key="1">
    <source>
        <dbReference type="EMBL" id="MDM9632277.1"/>
    </source>
</evidence>
<dbReference type="Proteomes" id="UP001174839">
    <property type="component" value="Unassembled WGS sequence"/>
</dbReference>
<comment type="caution">
    <text evidence="1">The sequence shown here is derived from an EMBL/GenBank/DDBJ whole genome shotgun (WGS) entry which is preliminary data.</text>
</comment>
<sequence length="141" mass="16423">MSTKNLTSTSDYLLPASLADLHQQSSEWLDTVAFWKDETRFFASLLEGGGTKDTNEKDQSEMLRNLDRLHEMLFEYLADEIREHEQLLSQIEKGTQGIADARYREAHRSLKDKMAKFTLDFRKFKSLVFSYAKDLKSFRSS</sequence>
<protein>
    <submittedName>
        <fullName evidence="1">Uncharacterized protein</fullName>
    </submittedName>
</protein>
<keyword evidence="2" id="KW-1185">Reference proteome</keyword>
<evidence type="ECO:0000313" key="2">
    <source>
        <dbReference type="Proteomes" id="UP001174839"/>
    </source>
</evidence>
<gene>
    <name evidence="1" type="ORF">QU605_12395</name>
</gene>
<dbReference type="EMBL" id="JAUDUY010000007">
    <property type="protein sequence ID" value="MDM9632277.1"/>
    <property type="molecule type" value="Genomic_DNA"/>
</dbReference>
<dbReference type="RefSeq" id="WP_289725643.1">
    <property type="nucleotide sequence ID" value="NZ_JAUDUY010000007.1"/>
</dbReference>
<name>A0ABT7WH83_9FLAO</name>
<accession>A0ABT7WH83</accession>